<evidence type="ECO:0000259" key="8">
    <source>
        <dbReference type="Pfam" id="PF08281"/>
    </source>
</evidence>
<name>A0A517N5R9_9BACT</name>
<comment type="similarity">
    <text evidence="1">Belongs to the sigma-70 factor family. ECF subfamily.</text>
</comment>
<dbReference type="PANTHER" id="PTHR43133:SF8">
    <property type="entry name" value="RNA POLYMERASE SIGMA FACTOR HI_1459-RELATED"/>
    <property type="match status" value="1"/>
</dbReference>
<reference evidence="9 10" key="1">
    <citation type="submission" date="2019-02" db="EMBL/GenBank/DDBJ databases">
        <title>Deep-cultivation of Planctomycetes and their phenomic and genomic characterization uncovers novel biology.</title>
        <authorList>
            <person name="Wiegand S."/>
            <person name="Jogler M."/>
            <person name="Boedeker C."/>
            <person name="Pinto D."/>
            <person name="Vollmers J."/>
            <person name="Rivas-Marin E."/>
            <person name="Kohn T."/>
            <person name="Peeters S.H."/>
            <person name="Heuer A."/>
            <person name="Rast P."/>
            <person name="Oberbeckmann S."/>
            <person name="Bunk B."/>
            <person name="Jeske O."/>
            <person name="Meyerdierks A."/>
            <person name="Storesund J.E."/>
            <person name="Kallscheuer N."/>
            <person name="Luecker S."/>
            <person name="Lage O.M."/>
            <person name="Pohl T."/>
            <person name="Merkel B.J."/>
            <person name="Hornburger P."/>
            <person name="Mueller R.-W."/>
            <person name="Bruemmer F."/>
            <person name="Labrenz M."/>
            <person name="Spormann A.M."/>
            <person name="Op den Camp H."/>
            <person name="Overmann J."/>
            <person name="Amann R."/>
            <person name="Jetten M.S.M."/>
            <person name="Mascher T."/>
            <person name="Medema M.H."/>
            <person name="Devos D.P."/>
            <person name="Kaster A.-K."/>
            <person name="Ovreas L."/>
            <person name="Rohde M."/>
            <person name="Galperin M.Y."/>
            <person name="Jogler C."/>
        </authorList>
    </citation>
    <scope>NUCLEOTIDE SEQUENCE [LARGE SCALE GENOMIC DNA]</scope>
    <source>
        <strain evidence="9 10">K22_7</strain>
    </source>
</reference>
<dbReference type="PANTHER" id="PTHR43133">
    <property type="entry name" value="RNA POLYMERASE ECF-TYPE SIGMA FACTO"/>
    <property type="match status" value="1"/>
</dbReference>
<evidence type="ECO:0000259" key="7">
    <source>
        <dbReference type="Pfam" id="PF04542"/>
    </source>
</evidence>
<dbReference type="EMBL" id="CP036525">
    <property type="protein sequence ID" value="QDT02463.1"/>
    <property type="molecule type" value="Genomic_DNA"/>
</dbReference>
<dbReference type="AlphaFoldDB" id="A0A517N5R9"/>
<keyword evidence="5" id="KW-0804">Transcription</keyword>
<keyword evidence="10" id="KW-1185">Reference proteome</keyword>
<dbReference type="KEGG" id="rlc:K227x_08400"/>
<dbReference type="Pfam" id="PF08281">
    <property type="entry name" value="Sigma70_r4_2"/>
    <property type="match status" value="1"/>
</dbReference>
<sequence length="204" mass="22914">MPNEESSPNPPDADDGNESPAESVGGNRGSTESFQQIFDDISGGLRRFLASRLRQTADVDDCLQSVFLAMTQHGDTVAPAARRAWLFRVAANESAKFWRKQSSTEKMIAAQNPRESIDQDPALPIIHDEARQAVQHAIENLSPTYREMIELRINENLTFQQIADQLNIPIGTALTRMRRALQRLRDDLAPEDASNPNQPRRKHE</sequence>
<dbReference type="InterPro" id="IPR036388">
    <property type="entry name" value="WH-like_DNA-bd_sf"/>
</dbReference>
<dbReference type="OrthoDB" id="273051at2"/>
<evidence type="ECO:0000256" key="3">
    <source>
        <dbReference type="ARBA" id="ARBA00023082"/>
    </source>
</evidence>
<feature type="region of interest" description="Disordered" evidence="6">
    <location>
        <begin position="185"/>
        <end position="204"/>
    </location>
</feature>
<dbReference type="SUPFAM" id="SSF88659">
    <property type="entry name" value="Sigma3 and sigma4 domains of RNA polymerase sigma factors"/>
    <property type="match status" value="1"/>
</dbReference>
<keyword evidence="2" id="KW-0805">Transcription regulation</keyword>
<dbReference type="InterPro" id="IPR013325">
    <property type="entry name" value="RNA_pol_sigma_r2"/>
</dbReference>
<dbReference type="CDD" id="cd06171">
    <property type="entry name" value="Sigma70_r4"/>
    <property type="match status" value="1"/>
</dbReference>
<dbReference type="GO" id="GO:0003677">
    <property type="term" value="F:DNA binding"/>
    <property type="evidence" value="ECO:0007669"/>
    <property type="project" value="UniProtKB-KW"/>
</dbReference>
<dbReference type="InterPro" id="IPR014284">
    <property type="entry name" value="RNA_pol_sigma-70_dom"/>
</dbReference>
<evidence type="ECO:0000256" key="6">
    <source>
        <dbReference type="SAM" id="MobiDB-lite"/>
    </source>
</evidence>
<dbReference type="InterPro" id="IPR013249">
    <property type="entry name" value="RNA_pol_sigma70_r4_t2"/>
</dbReference>
<dbReference type="InterPro" id="IPR007627">
    <property type="entry name" value="RNA_pol_sigma70_r2"/>
</dbReference>
<protein>
    <submittedName>
        <fullName evidence="9">ECF RNA polymerase sigma factor SigW</fullName>
    </submittedName>
</protein>
<evidence type="ECO:0000256" key="1">
    <source>
        <dbReference type="ARBA" id="ARBA00010641"/>
    </source>
</evidence>
<evidence type="ECO:0000313" key="10">
    <source>
        <dbReference type="Proteomes" id="UP000318538"/>
    </source>
</evidence>
<feature type="region of interest" description="Disordered" evidence="6">
    <location>
        <begin position="1"/>
        <end position="31"/>
    </location>
</feature>
<evidence type="ECO:0000256" key="4">
    <source>
        <dbReference type="ARBA" id="ARBA00023125"/>
    </source>
</evidence>
<evidence type="ECO:0000256" key="2">
    <source>
        <dbReference type="ARBA" id="ARBA00023015"/>
    </source>
</evidence>
<dbReference type="Proteomes" id="UP000318538">
    <property type="component" value="Chromosome"/>
</dbReference>
<proteinExistence type="inferred from homology"/>
<evidence type="ECO:0000313" key="9">
    <source>
        <dbReference type="EMBL" id="QDT02463.1"/>
    </source>
</evidence>
<dbReference type="Gene3D" id="1.10.10.10">
    <property type="entry name" value="Winged helix-like DNA-binding domain superfamily/Winged helix DNA-binding domain"/>
    <property type="match status" value="1"/>
</dbReference>
<organism evidence="9 10">
    <name type="scientific">Rubripirellula lacrimiformis</name>
    <dbReference type="NCBI Taxonomy" id="1930273"/>
    <lineage>
        <taxon>Bacteria</taxon>
        <taxon>Pseudomonadati</taxon>
        <taxon>Planctomycetota</taxon>
        <taxon>Planctomycetia</taxon>
        <taxon>Pirellulales</taxon>
        <taxon>Pirellulaceae</taxon>
        <taxon>Rubripirellula</taxon>
    </lineage>
</organism>
<keyword evidence="4" id="KW-0238">DNA-binding</keyword>
<gene>
    <name evidence="9" type="primary">sigW_1</name>
    <name evidence="9" type="ORF">K227x_08400</name>
</gene>
<dbReference type="GO" id="GO:0006352">
    <property type="term" value="P:DNA-templated transcription initiation"/>
    <property type="evidence" value="ECO:0007669"/>
    <property type="project" value="InterPro"/>
</dbReference>
<dbReference type="InterPro" id="IPR013324">
    <property type="entry name" value="RNA_pol_sigma_r3/r4-like"/>
</dbReference>
<dbReference type="SUPFAM" id="SSF88946">
    <property type="entry name" value="Sigma2 domain of RNA polymerase sigma factors"/>
    <property type="match status" value="1"/>
</dbReference>
<dbReference type="Gene3D" id="1.10.1740.10">
    <property type="match status" value="1"/>
</dbReference>
<feature type="domain" description="RNA polymerase sigma factor 70 region 4 type 2" evidence="8">
    <location>
        <begin position="131"/>
        <end position="184"/>
    </location>
</feature>
<dbReference type="NCBIfam" id="TIGR02937">
    <property type="entry name" value="sigma70-ECF"/>
    <property type="match status" value="1"/>
</dbReference>
<keyword evidence="3" id="KW-0731">Sigma factor</keyword>
<dbReference type="InterPro" id="IPR039425">
    <property type="entry name" value="RNA_pol_sigma-70-like"/>
</dbReference>
<evidence type="ECO:0000256" key="5">
    <source>
        <dbReference type="ARBA" id="ARBA00023163"/>
    </source>
</evidence>
<accession>A0A517N5R9</accession>
<dbReference type="RefSeq" id="WP_145168157.1">
    <property type="nucleotide sequence ID" value="NZ_CP036525.1"/>
</dbReference>
<feature type="domain" description="RNA polymerase sigma-70 region 2" evidence="7">
    <location>
        <begin position="45"/>
        <end position="103"/>
    </location>
</feature>
<dbReference type="GO" id="GO:0016987">
    <property type="term" value="F:sigma factor activity"/>
    <property type="evidence" value="ECO:0007669"/>
    <property type="project" value="UniProtKB-KW"/>
</dbReference>
<dbReference type="Pfam" id="PF04542">
    <property type="entry name" value="Sigma70_r2"/>
    <property type="match status" value="1"/>
</dbReference>